<reference evidence="1 2" key="1">
    <citation type="submission" date="2019-05" db="EMBL/GenBank/DDBJ databases">
        <title>Another draft genome of Portunus trituberculatus and its Hox gene families provides insights of decapod evolution.</title>
        <authorList>
            <person name="Jeong J.-H."/>
            <person name="Song I."/>
            <person name="Kim S."/>
            <person name="Choi T."/>
            <person name="Kim D."/>
            <person name="Ryu S."/>
            <person name="Kim W."/>
        </authorList>
    </citation>
    <scope>NUCLEOTIDE SEQUENCE [LARGE SCALE GENOMIC DNA]</scope>
    <source>
        <tissue evidence="1">Muscle</tissue>
    </source>
</reference>
<keyword evidence="2" id="KW-1185">Reference proteome</keyword>
<evidence type="ECO:0000313" key="2">
    <source>
        <dbReference type="Proteomes" id="UP000324222"/>
    </source>
</evidence>
<comment type="caution">
    <text evidence="1">The sequence shown here is derived from an EMBL/GenBank/DDBJ whole genome shotgun (WGS) entry which is preliminary data.</text>
</comment>
<sequence length="76" mass="8723">MTLRTDENEDSDFLLRQKKVKTPIMILIVIWETNPHSDVHKPPHIAYSPRAMRRCVSPMVASTKLCLSAKSRESNC</sequence>
<accession>A0A5B7H258</accession>
<evidence type="ECO:0000313" key="1">
    <source>
        <dbReference type="EMBL" id="MPC64153.1"/>
    </source>
</evidence>
<organism evidence="1 2">
    <name type="scientific">Portunus trituberculatus</name>
    <name type="common">Swimming crab</name>
    <name type="synonym">Neptunus trituberculatus</name>
    <dbReference type="NCBI Taxonomy" id="210409"/>
    <lineage>
        <taxon>Eukaryota</taxon>
        <taxon>Metazoa</taxon>
        <taxon>Ecdysozoa</taxon>
        <taxon>Arthropoda</taxon>
        <taxon>Crustacea</taxon>
        <taxon>Multicrustacea</taxon>
        <taxon>Malacostraca</taxon>
        <taxon>Eumalacostraca</taxon>
        <taxon>Eucarida</taxon>
        <taxon>Decapoda</taxon>
        <taxon>Pleocyemata</taxon>
        <taxon>Brachyura</taxon>
        <taxon>Eubrachyura</taxon>
        <taxon>Portunoidea</taxon>
        <taxon>Portunidae</taxon>
        <taxon>Portuninae</taxon>
        <taxon>Portunus</taxon>
    </lineage>
</organism>
<dbReference type="Proteomes" id="UP000324222">
    <property type="component" value="Unassembled WGS sequence"/>
</dbReference>
<dbReference type="EMBL" id="VSRR010021705">
    <property type="protein sequence ID" value="MPC64153.1"/>
    <property type="molecule type" value="Genomic_DNA"/>
</dbReference>
<protein>
    <submittedName>
        <fullName evidence="1">Uncharacterized protein</fullName>
    </submittedName>
</protein>
<proteinExistence type="predicted"/>
<gene>
    <name evidence="1" type="ORF">E2C01_058265</name>
</gene>
<dbReference type="AlphaFoldDB" id="A0A5B7H258"/>
<name>A0A5B7H258_PORTR</name>